<dbReference type="AlphaFoldDB" id="A0A3D4S7P9"/>
<feature type="domain" description="NIF system FeS cluster assembly NifU N-terminal" evidence="2">
    <location>
        <begin position="10"/>
        <end position="128"/>
    </location>
</feature>
<dbReference type="NCBIfam" id="TIGR01994">
    <property type="entry name" value="SUF_scaf_2"/>
    <property type="match status" value="1"/>
</dbReference>
<name>A0A3D4S7P9_9ENTE</name>
<dbReference type="PANTHER" id="PTHR10093">
    <property type="entry name" value="IRON-SULFUR CLUSTER ASSEMBLY ENZYME NIFU HOMOLOG"/>
    <property type="match status" value="1"/>
</dbReference>
<gene>
    <name evidence="3" type="ORF">DIW15_04715</name>
</gene>
<evidence type="ECO:0000313" key="4">
    <source>
        <dbReference type="Proteomes" id="UP000262195"/>
    </source>
</evidence>
<evidence type="ECO:0000313" key="3">
    <source>
        <dbReference type="EMBL" id="HCS93991.1"/>
    </source>
</evidence>
<organism evidence="3 4">
    <name type="scientific">Bavariicoccus seileri</name>
    <dbReference type="NCBI Taxonomy" id="549685"/>
    <lineage>
        <taxon>Bacteria</taxon>
        <taxon>Bacillati</taxon>
        <taxon>Bacillota</taxon>
        <taxon>Bacilli</taxon>
        <taxon>Lactobacillales</taxon>
        <taxon>Enterococcaceae</taxon>
        <taxon>Bavariicoccus</taxon>
    </lineage>
</organism>
<dbReference type="RefSeq" id="WP_022796174.1">
    <property type="nucleotide sequence ID" value="NZ_JBQEAI010000052.1"/>
</dbReference>
<protein>
    <submittedName>
        <fullName evidence="3">SUF system NifU family Fe-S cluster assembly protein</fullName>
    </submittedName>
</protein>
<dbReference type="EMBL" id="DQHO01000030">
    <property type="protein sequence ID" value="HCS93991.1"/>
    <property type="molecule type" value="Genomic_DNA"/>
</dbReference>
<dbReference type="Gene3D" id="3.90.1010.10">
    <property type="match status" value="1"/>
</dbReference>
<proteinExistence type="inferred from homology"/>
<dbReference type="CDD" id="cd06664">
    <property type="entry name" value="IscU_like"/>
    <property type="match status" value="1"/>
</dbReference>
<comment type="caution">
    <text evidence="3">The sequence shown here is derived from an EMBL/GenBank/DDBJ whole genome shotgun (WGS) entry which is preliminary data.</text>
</comment>
<comment type="similarity">
    <text evidence="1">Belongs to the NifU family.</text>
</comment>
<dbReference type="FunFam" id="3.90.1010.10:FF:000002">
    <property type="entry name" value="Iron-sulfur cluster assembly scaffold protein NifU"/>
    <property type="match status" value="1"/>
</dbReference>
<dbReference type="Pfam" id="PF01592">
    <property type="entry name" value="NifU_N"/>
    <property type="match status" value="1"/>
</dbReference>
<dbReference type="SUPFAM" id="SSF82649">
    <property type="entry name" value="SufE/NifU"/>
    <property type="match status" value="1"/>
</dbReference>
<accession>A0A3D4S7P9</accession>
<dbReference type="GO" id="GO:0051536">
    <property type="term" value="F:iron-sulfur cluster binding"/>
    <property type="evidence" value="ECO:0007669"/>
    <property type="project" value="InterPro"/>
</dbReference>
<dbReference type="InterPro" id="IPR002871">
    <property type="entry name" value="NIF_FeS_clus_asmbl_NifU_N"/>
</dbReference>
<dbReference type="STRING" id="1121105.GCA_000421665_00898"/>
<dbReference type="Proteomes" id="UP000262195">
    <property type="component" value="Unassembled WGS sequence"/>
</dbReference>
<evidence type="ECO:0000259" key="2">
    <source>
        <dbReference type="Pfam" id="PF01592"/>
    </source>
</evidence>
<sequence length="155" mass="17046">MGLSNLEQLYRQVILDHAQHPHHHGLREDDNGTRVTVHNPSCGDTLTFEFVETDGIITDARFEGVGCTISQASASMMCDVIIGKTIEEAKFLAQEFSLMVQGELGDPNDLGDAAILSGVAKFPARIKCATLSWKAIEEYKPKGPVIDEREDETDE</sequence>
<dbReference type="GO" id="GO:0016226">
    <property type="term" value="P:iron-sulfur cluster assembly"/>
    <property type="evidence" value="ECO:0007669"/>
    <property type="project" value="InterPro"/>
</dbReference>
<evidence type="ECO:0000256" key="1">
    <source>
        <dbReference type="ARBA" id="ARBA00006420"/>
    </source>
</evidence>
<dbReference type="GO" id="GO:0005506">
    <property type="term" value="F:iron ion binding"/>
    <property type="evidence" value="ECO:0007669"/>
    <property type="project" value="InterPro"/>
</dbReference>
<reference evidence="3 4" key="1">
    <citation type="journal article" date="2018" name="Nat. Biotechnol.">
        <title>A standardized bacterial taxonomy based on genome phylogeny substantially revises the tree of life.</title>
        <authorList>
            <person name="Parks D.H."/>
            <person name="Chuvochina M."/>
            <person name="Waite D.W."/>
            <person name="Rinke C."/>
            <person name="Skarshewski A."/>
            <person name="Chaumeil P.A."/>
            <person name="Hugenholtz P."/>
        </authorList>
    </citation>
    <scope>NUCLEOTIDE SEQUENCE [LARGE SCALE GENOMIC DNA]</scope>
    <source>
        <strain evidence="3">UBA11306</strain>
    </source>
</reference>